<keyword evidence="1" id="KW-0472">Membrane</keyword>
<evidence type="ECO:0000313" key="3">
    <source>
        <dbReference type="EMBL" id="WBY61268.1"/>
    </source>
</evidence>
<sequence>MNSIYKKLICINRHRIKNNFFLISYGKIKGNEFKIQKRDFFFFKNDKNDIIKNEIEEILKQEDYSVLTKHKKVTPSSQNVVEKKYGNDNNNNNKSKGKIKRLFIFIAFQSIPIIGLMYLFKYIEEVKLAELNYSFETSDDIINETIKLIEVNPKCYCLYSNNNEINTFFIDPLYPESSEINYEQGISNKESNTTILMKSDKKESEEIALTKDGFQDSEITEISKSSQHETEENKGSIESLIQSLNTSIVQKAMKVKSSTELPLNYLYFCISKNSDIHNFLKNNNNNISILYSDDKKNIYATLTGNATIIENENIKNIVWTNKWNYLIPGNYKDNYILIKFTPSIVSIKTIGLKNTHWKSNIVKRGLIDDKISWIKVSNLRVYIFNIFFCTQKWCNDNEQK</sequence>
<dbReference type="InterPro" id="IPR012349">
    <property type="entry name" value="Split_barrel_FMN-bd"/>
</dbReference>
<evidence type="ECO:0000256" key="1">
    <source>
        <dbReference type="SAM" id="Phobius"/>
    </source>
</evidence>
<dbReference type="Gene3D" id="2.30.110.10">
    <property type="entry name" value="Electron Transport, Fmn-binding Protein, Chain A"/>
    <property type="match status" value="1"/>
</dbReference>
<dbReference type="SUPFAM" id="SSF50475">
    <property type="entry name" value="FMN-binding split barrel"/>
    <property type="match status" value="1"/>
</dbReference>
<organism evidence="3 4">
    <name type="scientific">Plasmodium yoelii yoelii</name>
    <dbReference type="NCBI Taxonomy" id="73239"/>
    <lineage>
        <taxon>Eukaryota</taxon>
        <taxon>Sar</taxon>
        <taxon>Alveolata</taxon>
        <taxon>Apicomplexa</taxon>
        <taxon>Aconoidasida</taxon>
        <taxon>Haemosporida</taxon>
        <taxon>Plasmodiidae</taxon>
        <taxon>Plasmodium</taxon>
        <taxon>Plasmodium (Vinckeia)</taxon>
    </lineage>
</organism>
<accession>A0AAE9X3R1</accession>
<dbReference type="Proteomes" id="UP001054126">
    <property type="component" value="Chromosome 14"/>
</dbReference>
<dbReference type="InterPro" id="IPR038725">
    <property type="entry name" value="YdaG_split_barrel_FMN-bd"/>
</dbReference>
<keyword evidence="1" id="KW-0812">Transmembrane</keyword>
<feature type="domain" description="General stress protein FMN-binding split barrel" evidence="2">
    <location>
        <begin position="264"/>
        <end position="342"/>
    </location>
</feature>
<protein>
    <recommendedName>
        <fullName evidence="2">General stress protein FMN-binding split barrel domain-containing protein</fullName>
    </recommendedName>
</protein>
<gene>
    <name evidence="3" type="ORF">Py17XNL_001401447</name>
</gene>
<dbReference type="Pfam" id="PF16242">
    <property type="entry name" value="Pyrid_ox_like"/>
    <property type="match status" value="1"/>
</dbReference>
<keyword evidence="1" id="KW-1133">Transmembrane helix</keyword>
<reference evidence="3" key="1">
    <citation type="submission" date="2023-01" db="EMBL/GenBank/DDBJ databases">
        <title>Long-Read Genome Assembly and Gene Model Annotations for the Rodent Malaria Parasite Plasmodium yoelii 17XNL.</title>
        <authorList>
            <person name="Mitchell G.J."/>
            <person name="Sebastian A."/>
            <person name="Albert I."/>
            <person name="Lindner S.E."/>
        </authorList>
    </citation>
    <scope>NUCLEOTIDE SEQUENCE</scope>
    <source>
        <strain evidence="3">17XNL clone 1.1</strain>
    </source>
</reference>
<evidence type="ECO:0000313" key="4">
    <source>
        <dbReference type="Proteomes" id="UP001054126"/>
    </source>
</evidence>
<dbReference type="AlphaFoldDB" id="A0AAE9X3R1"/>
<dbReference type="EMBL" id="CP115538">
    <property type="protein sequence ID" value="WBY61268.1"/>
    <property type="molecule type" value="Genomic_DNA"/>
</dbReference>
<proteinExistence type="predicted"/>
<evidence type="ECO:0000259" key="2">
    <source>
        <dbReference type="Pfam" id="PF16242"/>
    </source>
</evidence>
<name>A0AAE9X3R1_PLAYO</name>
<feature type="transmembrane region" description="Helical" evidence="1">
    <location>
        <begin position="102"/>
        <end position="120"/>
    </location>
</feature>